<dbReference type="AlphaFoldDB" id="A0A5C4U5T8"/>
<gene>
    <name evidence="2" type="ORF">FHE74_01575</name>
</gene>
<dbReference type="PANTHER" id="PTHR48098:SF1">
    <property type="entry name" value="DIACYLGLYCEROL ACYLTRANSFERASE_MYCOLYLTRANSFERASE AG85A"/>
    <property type="match status" value="1"/>
</dbReference>
<sequence length="412" mass="43956">MNELDALPLTTPSAAVVLYGLLILSVIASAWMLRKRRQALAILAVLAVVCGALAYLIIGVIINPWPGEIESVNYALFAAVVFTVGAACVRWWAVVPALICILACVGITNVQFQMYPTAGDLTAPPASVSMSYEEFSHLKKAPVQDDQPAGALVTLPAHGAVSDFPARDAIAYVPPGYFMHPRTKLPVIVLMAGNPGQPDQWFNSGDADRAAADFAAQHHGLAPIVISVDATATFTGNPVCADGPNYKVMTYLTQDVPKLIKDSFRVNPDTQTWTIGGLSYGGTCSLQVITNHPEVYGHFLDFSGQIEPTLGNRADTVREIFGGNEAAFVATNPADLLKAHAHDGRYAHINGKFIAGEDDKEAVAALTTMNELTQAAGMDTTYESVPGGHTYQVWRAALAMTFDWAAQQGGVK</sequence>
<keyword evidence="1" id="KW-0812">Transmembrane</keyword>
<dbReference type="InterPro" id="IPR050583">
    <property type="entry name" value="Mycobacterial_A85_antigen"/>
</dbReference>
<evidence type="ECO:0000313" key="3">
    <source>
        <dbReference type="Proteomes" id="UP000312032"/>
    </source>
</evidence>
<organism evidence="2 3">
    <name type="scientific">Corynebacterium tapiri</name>
    <dbReference type="NCBI Taxonomy" id="1448266"/>
    <lineage>
        <taxon>Bacteria</taxon>
        <taxon>Bacillati</taxon>
        <taxon>Actinomycetota</taxon>
        <taxon>Actinomycetes</taxon>
        <taxon>Mycobacteriales</taxon>
        <taxon>Corynebacteriaceae</taxon>
        <taxon>Corynebacterium</taxon>
    </lineage>
</organism>
<dbReference type="OrthoDB" id="3723842at2"/>
<feature type="transmembrane region" description="Helical" evidence="1">
    <location>
        <begin position="12"/>
        <end position="33"/>
    </location>
</feature>
<feature type="transmembrane region" description="Helical" evidence="1">
    <location>
        <begin position="74"/>
        <end position="107"/>
    </location>
</feature>
<dbReference type="Proteomes" id="UP000312032">
    <property type="component" value="Unassembled WGS sequence"/>
</dbReference>
<dbReference type="SUPFAM" id="SSF53474">
    <property type="entry name" value="alpha/beta-Hydrolases"/>
    <property type="match status" value="1"/>
</dbReference>
<name>A0A5C4U5T8_9CORY</name>
<dbReference type="EMBL" id="VDHJ01000002">
    <property type="protein sequence ID" value="TNL99756.1"/>
    <property type="molecule type" value="Genomic_DNA"/>
</dbReference>
<dbReference type="Pfam" id="PF00756">
    <property type="entry name" value="Esterase"/>
    <property type="match status" value="1"/>
</dbReference>
<comment type="caution">
    <text evidence="2">The sequence shown here is derived from an EMBL/GenBank/DDBJ whole genome shotgun (WGS) entry which is preliminary data.</text>
</comment>
<dbReference type="RefSeq" id="WP_139464673.1">
    <property type="nucleotide sequence ID" value="NZ_VDHJ01000002.1"/>
</dbReference>
<reference evidence="2 3" key="1">
    <citation type="submission" date="2019-06" db="EMBL/GenBank/DDBJ databases">
        <authorList>
            <person name="Li J."/>
        </authorList>
    </citation>
    <scope>NUCLEOTIDE SEQUENCE [LARGE SCALE GENOMIC DNA]</scope>
    <source>
        <strain evidence="2 3">LMG 28165</strain>
    </source>
</reference>
<dbReference type="PANTHER" id="PTHR48098">
    <property type="entry name" value="ENTEROCHELIN ESTERASE-RELATED"/>
    <property type="match status" value="1"/>
</dbReference>
<accession>A0A5C4U5T8</accession>
<keyword evidence="1" id="KW-1133">Transmembrane helix</keyword>
<feature type="transmembrane region" description="Helical" evidence="1">
    <location>
        <begin position="40"/>
        <end position="62"/>
    </location>
</feature>
<evidence type="ECO:0000313" key="2">
    <source>
        <dbReference type="EMBL" id="TNL99756.1"/>
    </source>
</evidence>
<dbReference type="GO" id="GO:0016747">
    <property type="term" value="F:acyltransferase activity, transferring groups other than amino-acyl groups"/>
    <property type="evidence" value="ECO:0007669"/>
    <property type="project" value="TreeGrafter"/>
</dbReference>
<dbReference type="InterPro" id="IPR029058">
    <property type="entry name" value="AB_hydrolase_fold"/>
</dbReference>
<dbReference type="InterPro" id="IPR000801">
    <property type="entry name" value="Esterase-like"/>
</dbReference>
<protein>
    <submittedName>
        <fullName evidence="2">Esterase family protein</fullName>
    </submittedName>
</protein>
<proteinExistence type="predicted"/>
<keyword evidence="1" id="KW-0472">Membrane</keyword>
<keyword evidence="3" id="KW-1185">Reference proteome</keyword>
<dbReference type="Gene3D" id="3.40.50.1820">
    <property type="entry name" value="alpha/beta hydrolase"/>
    <property type="match status" value="1"/>
</dbReference>
<evidence type="ECO:0000256" key="1">
    <source>
        <dbReference type="SAM" id="Phobius"/>
    </source>
</evidence>